<dbReference type="EMBL" id="CP090038">
    <property type="protein sequence ID" value="UPL01570.1"/>
    <property type="molecule type" value="Genomic_DNA"/>
</dbReference>
<keyword evidence="2" id="KW-1185">Reference proteome</keyword>
<evidence type="ECO:0000313" key="1">
    <source>
        <dbReference type="EMBL" id="UPL01570.1"/>
    </source>
</evidence>
<sequence>MQCGMNQISWKRFRRAMVCLESKRNLPQVVIFNKLPRLGVFCLPVEGVNFATLLLRVTHLDCSDPHDKVHGLLGLASPRLLACVDAQYAEPVESVYGDLFVTMTDQMERLHFEFCSLRMSQARQLPSWVPISMVIWSSCCFEGGGTQVGTVMSNKGVYPDDVTERLAVLHDWKPDDLETGLYPTGESVMDAFATTLGQDQLRDRFPTSAVHPCLDEWKDKLRKLLVDSQDSAGHPDIDAYAYDLRFLTKQTFVTSDEGYFGLAHRDTAPGDIICAILGCSVLVVLRPTTVGAFMLVGSCYLYRFSSAEAFLGPLPSPWIIQYKPDSFDAQDPYFFNKDTKEETQEDPRPERLPPEWETIQTERTRDDPMLFRWFRNSNNGDIMNSDPRMLPPALHD</sequence>
<accession>A0ACD3ZJV4</accession>
<name>A0ACD3ZJV4_FUSSC</name>
<reference evidence="1" key="1">
    <citation type="submission" date="2021-11" db="EMBL/GenBank/DDBJ databases">
        <title>Fusarium solani-melongenae Genome sequencing and assembly.</title>
        <authorList>
            <person name="Xie S."/>
            <person name="Huang L."/>
            <person name="Zhang X."/>
        </authorList>
    </citation>
    <scope>NUCLEOTIDE SEQUENCE</scope>
    <source>
        <strain evidence="1">CRI 24-3</strain>
    </source>
</reference>
<dbReference type="Proteomes" id="UP000830768">
    <property type="component" value="Chromosome 10"/>
</dbReference>
<evidence type="ECO:0000313" key="2">
    <source>
        <dbReference type="Proteomes" id="UP000830768"/>
    </source>
</evidence>
<gene>
    <name evidence="1" type="ORF">LCI18_012504</name>
</gene>
<organism evidence="1 2">
    <name type="scientific">Fusarium solani subsp. cucurbitae</name>
    <name type="common">Neocosmosporum cucurbitae</name>
    <dbReference type="NCBI Taxonomy" id="2747967"/>
    <lineage>
        <taxon>Eukaryota</taxon>
        <taxon>Fungi</taxon>
        <taxon>Dikarya</taxon>
        <taxon>Ascomycota</taxon>
        <taxon>Pezizomycotina</taxon>
        <taxon>Sordariomycetes</taxon>
        <taxon>Hypocreomycetidae</taxon>
        <taxon>Hypocreales</taxon>
        <taxon>Nectriaceae</taxon>
        <taxon>Fusarium</taxon>
        <taxon>Fusarium solani species complex</taxon>
    </lineage>
</organism>
<proteinExistence type="predicted"/>
<protein>
    <submittedName>
        <fullName evidence="1">Uncharacterized protein</fullName>
    </submittedName>
</protein>